<dbReference type="EMBL" id="BNAR01000001">
    <property type="protein sequence ID" value="GHH27704.1"/>
    <property type="molecule type" value="Genomic_DNA"/>
</dbReference>
<keyword evidence="3" id="KW-1185">Reference proteome</keyword>
<organism evidence="2 3">
    <name type="scientific">Lentzea cavernae</name>
    <dbReference type="NCBI Taxonomy" id="2020703"/>
    <lineage>
        <taxon>Bacteria</taxon>
        <taxon>Bacillati</taxon>
        <taxon>Actinomycetota</taxon>
        <taxon>Actinomycetes</taxon>
        <taxon>Pseudonocardiales</taxon>
        <taxon>Pseudonocardiaceae</taxon>
        <taxon>Lentzea</taxon>
    </lineage>
</organism>
<evidence type="ECO:0000259" key="1">
    <source>
        <dbReference type="PROSITE" id="PS50995"/>
    </source>
</evidence>
<protein>
    <submittedName>
        <fullName evidence="2">MarR family transcriptional regulator</fullName>
    </submittedName>
</protein>
<comment type="caution">
    <text evidence="2">The sequence shown here is derived from an EMBL/GenBank/DDBJ whole genome shotgun (WGS) entry which is preliminary data.</text>
</comment>
<evidence type="ECO:0000313" key="2">
    <source>
        <dbReference type="EMBL" id="GHH27704.1"/>
    </source>
</evidence>
<dbReference type="InterPro" id="IPR000835">
    <property type="entry name" value="HTH_MarR-typ"/>
</dbReference>
<dbReference type="SMART" id="SM00347">
    <property type="entry name" value="HTH_MARR"/>
    <property type="match status" value="1"/>
</dbReference>
<dbReference type="PROSITE" id="PS50995">
    <property type="entry name" value="HTH_MARR_2"/>
    <property type="match status" value="1"/>
</dbReference>
<dbReference type="Pfam" id="PF12802">
    <property type="entry name" value="MarR_2"/>
    <property type="match status" value="1"/>
</dbReference>
<accession>A0ABQ3LVZ2</accession>
<evidence type="ECO:0000313" key="3">
    <source>
        <dbReference type="Proteomes" id="UP000605568"/>
    </source>
</evidence>
<dbReference type="InterPro" id="IPR036388">
    <property type="entry name" value="WH-like_DNA-bd_sf"/>
</dbReference>
<dbReference type="RefSeq" id="WP_191295412.1">
    <property type="nucleotide sequence ID" value="NZ_BNAR01000001.1"/>
</dbReference>
<dbReference type="InterPro" id="IPR039422">
    <property type="entry name" value="MarR/SlyA-like"/>
</dbReference>
<sequence>MATPRELSSLSLAQHAVRLRTLLDRPIAEALKKHGLSAGELDVLGALAASGDAGALPRELSSQLLLTTGGLSNILRRLEEDGHITREANSSDARSSIVRLTEQGLRVGRETGNAVSEAISRVLRPVDRSVLDTAAQLLHQVLVDLDEDAPVHREFPS</sequence>
<dbReference type="InterPro" id="IPR036390">
    <property type="entry name" value="WH_DNA-bd_sf"/>
</dbReference>
<dbReference type="PANTHER" id="PTHR33164:SF43">
    <property type="entry name" value="HTH-TYPE TRANSCRIPTIONAL REPRESSOR YETL"/>
    <property type="match status" value="1"/>
</dbReference>
<name>A0ABQ3LVZ2_9PSEU</name>
<dbReference type="PRINTS" id="PR00598">
    <property type="entry name" value="HTHMARR"/>
</dbReference>
<dbReference type="PANTHER" id="PTHR33164">
    <property type="entry name" value="TRANSCRIPTIONAL REGULATOR, MARR FAMILY"/>
    <property type="match status" value="1"/>
</dbReference>
<feature type="domain" description="HTH marR-type" evidence="1">
    <location>
        <begin position="9"/>
        <end position="143"/>
    </location>
</feature>
<gene>
    <name evidence="2" type="ORF">GCM10017774_00680</name>
</gene>
<dbReference type="SUPFAM" id="SSF46785">
    <property type="entry name" value="Winged helix' DNA-binding domain"/>
    <property type="match status" value="1"/>
</dbReference>
<reference evidence="3" key="1">
    <citation type="journal article" date="2019" name="Int. J. Syst. Evol. Microbiol.">
        <title>The Global Catalogue of Microorganisms (GCM) 10K type strain sequencing project: providing services to taxonomists for standard genome sequencing and annotation.</title>
        <authorList>
            <consortium name="The Broad Institute Genomics Platform"/>
            <consortium name="The Broad Institute Genome Sequencing Center for Infectious Disease"/>
            <person name="Wu L."/>
            <person name="Ma J."/>
        </authorList>
    </citation>
    <scope>NUCLEOTIDE SEQUENCE [LARGE SCALE GENOMIC DNA]</scope>
    <source>
        <strain evidence="3">CGMCC 4.7367</strain>
    </source>
</reference>
<dbReference type="Gene3D" id="1.10.10.10">
    <property type="entry name" value="Winged helix-like DNA-binding domain superfamily/Winged helix DNA-binding domain"/>
    <property type="match status" value="1"/>
</dbReference>
<dbReference type="Proteomes" id="UP000605568">
    <property type="component" value="Unassembled WGS sequence"/>
</dbReference>
<proteinExistence type="predicted"/>